<organism evidence="2 3">
    <name type="scientific">Shewanella eurypsychrophilus</name>
    <dbReference type="NCBI Taxonomy" id="2593656"/>
    <lineage>
        <taxon>Bacteria</taxon>
        <taxon>Pseudomonadati</taxon>
        <taxon>Pseudomonadota</taxon>
        <taxon>Gammaproteobacteria</taxon>
        <taxon>Alteromonadales</taxon>
        <taxon>Shewanellaceae</taxon>
        <taxon>Shewanella</taxon>
    </lineage>
</organism>
<evidence type="ECO:0008006" key="4">
    <source>
        <dbReference type="Google" id="ProtNLM"/>
    </source>
</evidence>
<keyword evidence="1" id="KW-1133">Transmembrane helix</keyword>
<dbReference type="Proteomes" id="UP000316416">
    <property type="component" value="Chromosome"/>
</dbReference>
<evidence type="ECO:0000256" key="1">
    <source>
        <dbReference type="SAM" id="Phobius"/>
    </source>
</evidence>
<feature type="transmembrane region" description="Helical" evidence="1">
    <location>
        <begin position="51"/>
        <end position="71"/>
    </location>
</feature>
<keyword evidence="1" id="KW-0812">Transmembrane</keyword>
<sequence>MTLLQKIILYRPIPGPMLSRVLAAILGGYLVAASACGFIAILLPLPTVDATLVATMLSFAVYASSAIRTFSLQSPVRAWLESLVLSASLYSATVMMT</sequence>
<feature type="transmembrane region" description="Helical" evidence="1">
    <location>
        <begin position="21"/>
        <end position="45"/>
    </location>
</feature>
<name>A0ABX6V8L6_9GAMM</name>
<gene>
    <name evidence="2" type="ORF">FM038_017590</name>
</gene>
<evidence type="ECO:0000313" key="2">
    <source>
        <dbReference type="EMBL" id="QPG59023.1"/>
    </source>
</evidence>
<proteinExistence type="predicted"/>
<dbReference type="EMBL" id="CP045503">
    <property type="protein sequence ID" value="QPG59023.1"/>
    <property type="molecule type" value="Genomic_DNA"/>
</dbReference>
<evidence type="ECO:0000313" key="3">
    <source>
        <dbReference type="Proteomes" id="UP000316416"/>
    </source>
</evidence>
<keyword evidence="1" id="KW-0472">Membrane</keyword>
<dbReference type="RefSeq" id="WP_142874643.1">
    <property type="nucleotide sequence ID" value="NZ_CP045503.2"/>
</dbReference>
<keyword evidence="3" id="KW-1185">Reference proteome</keyword>
<accession>A0ABX6V8L6</accession>
<reference evidence="2" key="1">
    <citation type="submission" date="2021-07" db="EMBL/GenBank/DDBJ databases">
        <title>Shewanella sp. YLB-07 whole genome sequence.</title>
        <authorList>
            <person name="Yu L."/>
        </authorList>
    </citation>
    <scope>NUCLEOTIDE SEQUENCE</scope>
    <source>
        <strain evidence="2">YLB-08</strain>
    </source>
</reference>
<protein>
    <recommendedName>
        <fullName evidence="4">DUF3649 domain-containing protein</fullName>
    </recommendedName>
</protein>